<feature type="transmembrane region" description="Helical" evidence="6">
    <location>
        <begin position="117"/>
        <end position="133"/>
    </location>
</feature>
<evidence type="ECO:0000259" key="7">
    <source>
        <dbReference type="PROSITE" id="PS50801"/>
    </source>
</evidence>
<keyword evidence="2 6" id="KW-0812">Transmembrane</keyword>
<dbReference type="Pfam" id="PF00916">
    <property type="entry name" value="Sulfate_transp"/>
    <property type="match status" value="1"/>
</dbReference>
<dbReference type="NCBIfam" id="TIGR00815">
    <property type="entry name" value="sulP"/>
    <property type="match status" value="1"/>
</dbReference>
<feature type="transmembrane region" description="Helical" evidence="6">
    <location>
        <begin position="414"/>
        <end position="437"/>
    </location>
</feature>
<evidence type="ECO:0000313" key="9">
    <source>
        <dbReference type="Proteomes" id="UP001187682"/>
    </source>
</evidence>
<feature type="compositionally biased region" description="Basic and acidic residues" evidence="5">
    <location>
        <begin position="733"/>
        <end position="746"/>
    </location>
</feature>
<dbReference type="InterPro" id="IPR011547">
    <property type="entry name" value="SLC26A/SulP_dom"/>
</dbReference>
<reference evidence="8" key="1">
    <citation type="submission" date="2018-03" db="EMBL/GenBank/DDBJ databases">
        <authorList>
            <person name="Guldener U."/>
        </authorList>
    </citation>
    <scope>NUCLEOTIDE SEQUENCE</scope>
</reference>
<evidence type="ECO:0000256" key="2">
    <source>
        <dbReference type="ARBA" id="ARBA00022692"/>
    </source>
</evidence>
<proteinExistence type="predicted"/>
<feature type="transmembrane region" description="Helical" evidence="6">
    <location>
        <begin position="286"/>
        <end position="305"/>
    </location>
</feature>
<accession>A0AAE8SUM5</accession>
<gene>
    <name evidence="8" type="ORF">DNG_04156</name>
</gene>
<dbReference type="Proteomes" id="UP001187682">
    <property type="component" value="Unassembled WGS sequence"/>
</dbReference>
<organism evidence="8 9">
    <name type="scientific">Cephalotrichum gorgonifer</name>
    <dbReference type="NCBI Taxonomy" id="2041049"/>
    <lineage>
        <taxon>Eukaryota</taxon>
        <taxon>Fungi</taxon>
        <taxon>Dikarya</taxon>
        <taxon>Ascomycota</taxon>
        <taxon>Pezizomycotina</taxon>
        <taxon>Sordariomycetes</taxon>
        <taxon>Hypocreomycetidae</taxon>
        <taxon>Microascales</taxon>
        <taxon>Microascaceae</taxon>
        <taxon>Cephalotrichum</taxon>
    </lineage>
</organism>
<dbReference type="EMBL" id="ONZQ02000005">
    <property type="protein sequence ID" value="SPO01483.1"/>
    <property type="molecule type" value="Genomic_DNA"/>
</dbReference>
<feature type="transmembrane region" description="Helical" evidence="6">
    <location>
        <begin position="205"/>
        <end position="228"/>
    </location>
</feature>
<dbReference type="AlphaFoldDB" id="A0AAE8SUM5"/>
<sequence>MASALANRLTCKLPFHIEPSDRYAHVPKGLESRAKDDISPAEPYVEGEPTIAEWLRECVPTKSDATGYVRELFPFVHWIRRYNLRWLLGDAMAGLTVGFVVVPQAMAYAFLAQLSPEYGLFTSFAGFAVYWIFGTSRDVVVGPTAVGSLLVGDVITHIQAVRPGEYTGGDIARALTFVIGCVSVLIGLLRLGWIVDFIPYIPISAFTTSASITIMLTQAPATLGITSVNTRDPPYLVVVNTLKSLGETRIDAAIGLSCIVLLFFVRDGCAAMASRQPQRKRMWDTIASLRQVSAMVIYTLISFLVNRNRRNDPEFHLVGDIQSGFSHAGVPRLSTDLIGLIFPELPALLIILIIEHIAIAKSLGRLTGYKICSSQEILSQGASNIVSPFLGGYAGTGSFGASGVLSKAGVRTPVAGLFSAMVLVLALYVLTGVFFFIPKAALAALIIHAVSNLMTSPRIVIKYGRLSPVELLIWIVGVVLAFFQSLEISMYVTIALSLVLLLVRMSRSRGRFMGSVKVHDVRGGGSGAAGCGSCGERSPRKGNYALTEEDLQRVDCCLSAGKQQRRIFVPLDRRDGSNPKVEVNEVHPGVIVYRFPEGFNYTNHAHHVEDLQSYVLANTRRTTEEQPMLPSDRLWCDSPPSEWSDDTEYLPNLRAIVLDFSSVNNLDITAVQGLSHLRATLDAHAAPDVVEWHFACVQNRWTRRTLAIAGFGYPSEEAMKDWKGAYTLGPLERRPPSRYTRSEKRPVSSGRTTLWGDEEREEAEQAAAAGKSPGWSPSSRMGTVFGVNRPYFHSDLTEAVEVAVRNVQERHGVEDTEV</sequence>
<feature type="transmembrane region" description="Helical" evidence="6">
    <location>
        <begin position="140"/>
        <end position="159"/>
    </location>
</feature>
<keyword evidence="3 6" id="KW-1133">Transmembrane helix</keyword>
<keyword evidence="4 6" id="KW-0472">Membrane</keyword>
<dbReference type="InterPro" id="IPR002645">
    <property type="entry name" value="STAS_dom"/>
</dbReference>
<name>A0AAE8SUM5_9PEZI</name>
<evidence type="ECO:0000256" key="1">
    <source>
        <dbReference type="ARBA" id="ARBA00004141"/>
    </source>
</evidence>
<feature type="transmembrane region" description="Helical" evidence="6">
    <location>
        <begin position="87"/>
        <end position="111"/>
    </location>
</feature>
<dbReference type="Gene3D" id="3.30.750.24">
    <property type="entry name" value="STAS domain"/>
    <property type="match status" value="1"/>
</dbReference>
<evidence type="ECO:0000313" key="8">
    <source>
        <dbReference type="EMBL" id="SPO01483.1"/>
    </source>
</evidence>
<dbReference type="InterPro" id="IPR036513">
    <property type="entry name" value="STAS_dom_sf"/>
</dbReference>
<dbReference type="InterPro" id="IPR001902">
    <property type="entry name" value="SLC26A/SulP_fam"/>
</dbReference>
<keyword evidence="9" id="KW-1185">Reference proteome</keyword>
<dbReference type="CDD" id="cd07042">
    <property type="entry name" value="STAS_SulP_like_sulfate_transporter"/>
    <property type="match status" value="1"/>
</dbReference>
<protein>
    <submittedName>
        <fullName evidence="8">Related to sulfate permease II</fullName>
    </submittedName>
</protein>
<dbReference type="PANTHER" id="PTHR11814">
    <property type="entry name" value="SULFATE TRANSPORTER"/>
    <property type="match status" value="1"/>
</dbReference>
<evidence type="ECO:0000256" key="5">
    <source>
        <dbReference type="SAM" id="MobiDB-lite"/>
    </source>
</evidence>
<feature type="transmembrane region" description="Helical" evidence="6">
    <location>
        <begin position="337"/>
        <end position="360"/>
    </location>
</feature>
<evidence type="ECO:0000256" key="3">
    <source>
        <dbReference type="ARBA" id="ARBA00022989"/>
    </source>
</evidence>
<feature type="region of interest" description="Disordered" evidence="5">
    <location>
        <begin position="733"/>
        <end position="778"/>
    </location>
</feature>
<feature type="transmembrane region" description="Helical" evidence="6">
    <location>
        <begin position="471"/>
        <end position="503"/>
    </location>
</feature>
<dbReference type="GO" id="GO:0016020">
    <property type="term" value="C:membrane"/>
    <property type="evidence" value="ECO:0007669"/>
    <property type="project" value="UniProtKB-SubCell"/>
</dbReference>
<feature type="transmembrane region" description="Helical" evidence="6">
    <location>
        <begin position="248"/>
        <end position="265"/>
    </location>
</feature>
<evidence type="ECO:0000256" key="6">
    <source>
        <dbReference type="SAM" id="Phobius"/>
    </source>
</evidence>
<dbReference type="PROSITE" id="PS50801">
    <property type="entry name" value="STAS"/>
    <property type="match status" value="1"/>
</dbReference>
<evidence type="ECO:0000256" key="4">
    <source>
        <dbReference type="ARBA" id="ARBA00023136"/>
    </source>
</evidence>
<feature type="transmembrane region" description="Helical" evidence="6">
    <location>
        <begin position="171"/>
        <end position="193"/>
    </location>
</feature>
<comment type="subcellular location">
    <subcellularLocation>
        <location evidence="1">Membrane</location>
        <topology evidence="1">Multi-pass membrane protein</topology>
    </subcellularLocation>
</comment>
<feature type="domain" description="STAS" evidence="7">
    <location>
        <begin position="588"/>
        <end position="711"/>
    </location>
</feature>
<dbReference type="GO" id="GO:0055085">
    <property type="term" value="P:transmembrane transport"/>
    <property type="evidence" value="ECO:0007669"/>
    <property type="project" value="InterPro"/>
</dbReference>
<comment type="caution">
    <text evidence="8">The sequence shown here is derived from an EMBL/GenBank/DDBJ whole genome shotgun (WGS) entry which is preliminary data.</text>
</comment>